<sequence length="267" mass="28623">MSTATVVSKDGTTIAYERIGSGPAVVLVDGAMANRELGPCRAVAQELSSDHTVYFYDRRGRGESGDTAPYAPEREIEDLEAIVAEAGEPVTICAFSSGVPLTLAAVKAGLAVKRLALYEFPMVVDDSRPPAPPKYQRTINEMIDAGKPGDAVKYFMRRGVRLPAALVALFPIMPDWSKLKQVGHTLAYDMHFMGDALDGNPIPAGRYDWVGVPTAVYAGSKSPAWMRNANAALAESIPGASLTVLPGQTHMVKAKLFVPTLREFLTA</sequence>
<evidence type="ECO:0000313" key="3">
    <source>
        <dbReference type="Proteomes" id="UP000733379"/>
    </source>
</evidence>
<organism evidence="2 3">
    <name type="scientific">Nocardia albiluteola</name>
    <dbReference type="NCBI Taxonomy" id="2842303"/>
    <lineage>
        <taxon>Bacteria</taxon>
        <taxon>Bacillati</taxon>
        <taxon>Actinomycetota</taxon>
        <taxon>Actinomycetes</taxon>
        <taxon>Mycobacteriales</taxon>
        <taxon>Nocardiaceae</taxon>
        <taxon>Nocardia</taxon>
    </lineage>
</organism>
<dbReference type="InterPro" id="IPR050471">
    <property type="entry name" value="AB_hydrolase"/>
</dbReference>
<proteinExistence type="predicted"/>
<feature type="domain" description="AB hydrolase-1" evidence="1">
    <location>
        <begin position="43"/>
        <end position="251"/>
    </location>
</feature>
<dbReference type="RefSeq" id="WP_215917021.1">
    <property type="nucleotide sequence ID" value="NZ_JAHKNI010000003.1"/>
</dbReference>
<dbReference type="Gene3D" id="3.40.50.1820">
    <property type="entry name" value="alpha/beta hydrolase"/>
    <property type="match status" value="1"/>
</dbReference>
<keyword evidence="3" id="KW-1185">Reference proteome</keyword>
<evidence type="ECO:0000313" key="2">
    <source>
        <dbReference type="EMBL" id="MBU3062134.1"/>
    </source>
</evidence>
<evidence type="ECO:0000259" key="1">
    <source>
        <dbReference type="Pfam" id="PF12697"/>
    </source>
</evidence>
<gene>
    <name evidence="2" type="ORF">KO481_11430</name>
</gene>
<dbReference type="PANTHER" id="PTHR43433">
    <property type="entry name" value="HYDROLASE, ALPHA/BETA FOLD FAMILY PROTEIN"/>
    <property type="match status" value="1"/>
</dbReference>
<reference evidence="2 3" key="1">
    <citation type="submission" date="2021-06" db="EMBL/GenBank/DDBJ databases">
        <title>Actinomycetes sequencing.</title>
        <authorList>
            <person name="Shan Q."/>
        </authorList>
    </citation>
    <scope>NUCLEOTIDE SEQUENCE [LARGE SCALE GENOMIC DNA]</scope>
    <source>
        <strain evidence="2 3">NEAU-G5</strain>
    </source>
</reference>
<protein>
    <submittedName>
        <fullName evidence="2">Alpha/beta hydrolase</fullName>
    </submittedName>
</protein>
<keyword evidence="2" id="KW-0378">Hydrolase</keyword>
<comment type="caution">
    <text evidence="2">The sequence shown here is derived from an EMBL/GenBank/DDBJ whole genome shotgun (WGS) entry which is preliminary data.</text>
</comment>
<dbReference type="PANTHER" id="PTHR43433:SF10">
    <property type="entry name" value="AB HYDROLASE-1 DOMAIN-CONTAINING PROTEIN"/>
    <property type="match status" value="1"/>
</dbReference>
<name>A0ABS6AVS8_9NOCA</name>
<dbReference type="Pfam" id="PF12697">
    <property type="entry name" value="Abhydrolase_6"/>
    <property type="match status" value="1"/>
</dbReference>
<dbReference type="InterPro" id="IPR029058">
    <property type="entry name" value="AB_hydrolase_fold"/>
</dbReference>
<dbReference type="SUPFAM" id="SSF53474">
    <property type="entry name" value="alpha/beta-Hydrolases"/>
    <property type="match status" value="1"/>
</dbReference>
<dbReference type="EMBL" id="JAHKNI010000003">
    <property type="protein sequence ID" value="MBU3062134.1"/>
    <property type="molecule type" value="Genomic_DNA"/>
</dbReference>
<accession>A0ABS6AVS8</accession>
<dbReference type="Proteomes" id="UP000733379">
    <property type="component" value="Unassembled WGS sequence"/>
</dbReference>
<dbReference type="InterPro" id="IPR000073">
    <property type="entry name" value="AB_hydrolase_1"/>
</dbReference>
<dbReference type="GO" id="GO:0016787">
    <property type="term" value="F:hydrolase activity"/>
    <property type="evidence" value="ECO:0007669"/>
    <property type="project" value="UniProtKB-KW"/>
</dbReference>